<dbReference type="AlphaFoldDB" id="A0A643FCZ9"/>
<keyword evidence="7" id="KW-1185">Reference proteome</keyword>
<dbReference type="SUPFAM" id="SSF53850">
    <property type="entry name" value="Periplasmic binding protein-like II"/>
    <property type="match status" value="1"/>
</dbReference>
<dbReference type="InterPro" id="IPR036388">
    <property type="entry name" value="WH-like_DNA-bd_sf"/>
</dbReference>
<dbReference type="InterPro" id="IPR036390">
    <property type="entry name" value="WH_DNA-bd_sf"/>
</dbReference>
<evidence type="ECO:0000313" key="7">
    <source>
        <dbReference type="Proteomes" id="UP000430120"/>
    </source>
</evidence>
<dbReference type="InterPro" id="IPR050176">
    <property type="entry name" value="LTTR"/>
</dbReference>
<accession>A0A643FCZ9</accession>
<keyword evidence="4" id="KW-0804">Transcription</keyword>
<dbReference type="GO" id="GO:0003677">
    <property type="term" value="F:DNA binding"/>
    <property type="evidence" value="ECO:0007669"/>
    <property type="project" value="UniProtKB-KW"/>
</dbReference>
<keyword evidence="3" id="KW-0238">DNA-binding</keyword>
<dbReference type="SUPFAM" id="SSF46785">
    <property type="entry name" value="Winged helix' DNA-binding domain"/>
    <property type="match status" value="1"/>
</dbReference>
<dbReference type="Gene3D" id="3.40.190.290">
    <property type="match status" value="1"/>
</dbReference>
<gene>
    <name evidence="6" type="ORF">F7Q92_14865</name>
</gene>
<evidence type="ECO:0000256" key="1">
    <source>
        <dbReference type="ARBA" id="ARBA00009437"/>
    </source>
</evidence>
<dbReference type="InterPro" id="IPR017685">
    <property type="entry name" value="ArgP"/>
</dbReference>
<organism evidence="6 7">
    <name type="scientific">Ideonella dechloratans</name>
    <dbReference type="NCBI Taxonomy" id="36863"/>
    <lineage>
        <taxon>Bacteria</taxon>
        <taxon>Pseudomonadati</taxon>
        <taxon>Pseudomonadota</taxon>
        <taxon>Betaproteobacteria</taxon>
        <taxon>Burkholderiales</taxon>
        <taxon>Sphaerotilaceae</taxon>
        <taxon>Ideonella</taxon>
    </lineage>
</organism>
<reference evidence="6 7" key="1">
    <citation type="submission" date="2019-09" db="EMBL/GenBank/DDBJ databases">
        <title>Draft genome sequences of 48 bacterial type strains from the CCUG.</title>
        <authorList>
            <person name="Tunovic T."/>
            <person name="Pineiro-Iglesias B."/>
            <person name="Unosson C."/>
            <person name="Inganas E."/>
            <person name="Ohlen M."/>
            <person name="Cardew S."/>
            <person name="Jensie-Markopoulos S."/>
            <person name="Salva-Serra F."/>
            <person name="Jaen-Luchoro D."/>
            <person name="Karlsson R."/>
            <person name="Svensson-Stadler L."/>
            <person name="Chun J."/>
            <person name="Moore E."/>
        </authorList>
    </citation>
    <scope>NUCLEOTIDE SEQUENCE [LARGE SCALE GENOMIC DNA]</scope>
    <source>
        <strain evidence="6 7">CCUG 30977</strain>
    </source>
</reference>
<dbReference type="InterPro" id="IPR000847">
    <property type="entry name" value="LysR_HTH_N"/>
</dbReference>
<dbReference type="OrthoDB" id="3252676at2"/>
<dbReference type="NCBIfam" id="TIGR03298">
    <property type="entry name" value="argP"/>
    <property type="match status" value="1"/>
</dbReference>
<dbReference type="NCBIfam" id="NF009888">
    <property type="entry name" value="PRK13348.1"/>
    <property type="match status" value="1"/>
</dbReference>
<evidence type="ECO:0000256" key="3">
    <source>
        <dbReference type="ARBA" id="ARBA00023125"/>
    </source>
</evidence>
<dbReference type="InterPro" id="IPR005119">
    <property type="entry name" value="LysR_subst-bd"/>
</dbReference>
<evidence type="ECO:0000256" key="4">
    <source>
        <dbReference type="ARBA" id="ARBA00023163"/>
    </source>
</evidence>
<dbReference type="PANTHER" id="PTHR30579">
    <property type="entry name" value="TRANSCRIPTIONAL REGULATOR"/>
    <property type="match status" value="1"/>
</dbReference>
<dbReference type="Gene3D" id="1.10.10.10">
    <property type="entry name" value="Winged helix-like DNA-binding domain superfamily/Winged helix DNA-binding domain"/>
    <property type="match status" value="1"/>
</dbReference>
<feature type="domain" description="HTH lysR-type" evidence="5">
    <location>
        <begin position="1"/>
        <end position="58"/>
    </location>
</feature>
<dbReference type="NCBIfam" id="NF002964">
    <property type="entry name" value="PRK03635.1"/>
    <property type="match status" value="1"/>
</dbReference>
<keyword evidence="2" id="KW-0805">Transcription regulation</keyword>
<comment type="similarity">
    <text evidence="1">Belongs to the LysR transcriptional regulatory family.</text>
</comment>
<evidence type="ECO:0000313" key="6">
    <source>
        <dbReference type="EMBL" id="KAB0579334.1"/>
    </source>
</evidence>
<proteinExistence type="inferred from homology"/>
<name>A0A643FCZ9_IDEDE</name>
<protein>
    <submittedName>
        <fullName evidence="6">LysR family transcriptional regulator ArgP</fullName>
    </submittedName>
</protein>
<dbReference type="EMBL" id="VZPB01000038">
    <property type="protein sequence ID" value="KAB0579334.1"/>
    <property type="molecule type" value="Genomic_DNA"/>
</dbReference>
<dbReference type="RefSeq" id="WP_151124903.1">
    <property type="nucleotide sequence ID" value="NZ_CP088081.1"/>
</dbReference>
<dbReference type="PROSITE" id="PS50931">
    <property type="entry name" value="HTH_LYSR"/>
    <property type="match status" value="1"/>
</dbReference>
<evidence type="ECO:0000259" key="5">
    <source>
        <dbReference type="PROSITE" id="PS50931"/>
    </source>
</evidence>
<dbReference type="Pfam" id="PF00126">
    <property type="entry name" value="HTH_1"/>
    <property type="match status" value="1"/>
</dbReference>
<comment type="caution">
    <text evidence="6">The sequence shown here is derived from an EMBL/GenBank/DDBJ whole genome shotgun (WGS) entry which is preliminary data.</text>
</comment>
<dbReference type="GO" id="GO:0003700">
    <property type="term" value="F:DNA-binding transcription factor activity"/>
    <property type="evidence" value="ECO:0007669"/>
    <property type="project" value="InterPro"/>
</dbReference>
<sequence length="305" mass="32788">MYDYTLLEALAAVLREGSFERAARALHLTPSAVSQRVRLLEERAGQVLVVRDTPARATEAGARLCRHLEEVALLERALAADLPGPGPSPGARVTLPVAVNADSLATWFVAAAARMADEESLLLDISLEDQEHTAERLRRGEVVAAVTALDRPVPGCRSVPLGTLVYRATASPAYLARWFPAGVDAQALARAPCLTFNRQDRLQQQWVARVLGDEAAVPALATHWLPSTQAFVEASAAGLGWGMNPEPLVRPLLDQGRLVELLPDQALGVPLYWQCRQGLPVAATLTRAVCEAAVAVLLPSDEPVR</sequence>
<dbReference type="Proteomes" id="UP000430120">
    <property type="component" value="Unassembled WGS sequence"/>
</dbReference>
<dbReference type="PANTHER" id="PTHR30579:SF2">
    <property type="entry name" value="HTH-TYPE TRANSCRIPTIONAL REGULATOR ARGP"/>
    <property type="match status" value="1"/>
</dbReference>
<evidence type="ECO:0000256" key="2">
    <source>
        <dbReference type="ARBA" id="ARBA00023015"/>
    </source>
</evidence>
<dbReference type="Pfam" id="PF03466">
    <property type="entry name" value="LysR_substrate"/>
    <property type="match status" value="1"/>
</dbReference>